<dbReference type="PANTHER" id="PTHR47326">
    <property type="entry name" value="TRANSPOSABLE ELEMENT TC3 TRANSPOSASE-LIKE PROTEIN"/>
    <property type="match status" value="1"/>
</dbReference>
<proteinExistence type="predicted"/>
<dbReference type="AlphaFoldDB" id="A0AAV8X7R9"/>
<evidence type="ECO:0000313" key="1">
    <source>
        <dbReference type="EMBL" id="KAJ8934777.1"/>
    </source>
</evidence>
<reference evidence="1" key="1">
    <citation type="journal article" date="2023" name="Insect Mol. Biol.">
        <title>Genome sequencing provides insights into the evolution of gene families encoding plant cell wall-degrading enzymes in longhorned beetles.</title>
        <authorList>
            <person name="Shin N.R."/>
            <person name="Okamura Y."/>
            <person name="Kirsch R."/>
            <person name="Pauchet Y."/>
        </authorList>
    </citation>
    <scope>NUCLEOTIDE SEQUENCE</scope>
    <source>
        <strain evidence="1">AMC_N1</strain>
    </source>
</reference>
<dbReference type="EMBL" id="JAPWTK010000985">
    <property type="protein sequence ID" value="KAJ8934777.1"/>
    <property type="molecule type" value="Genomic_DNA"/>
</dbReference>
<sequence length="85" mass="10243">MKLVRRQGLRILGKENYHPYKFQFVQEINEDDPDRRLCVHILSKRQSKIKWTNPHWIIETHTQHPQKLNVWAGIVANRIIGPFLF</sequence>
<evidence type="ECO:0000313" key="2">
    <source>
        <dbReference type="Proteomes" id="UP001162162"/>
    </source>
</evidence>
<dbReference type="PANTHER" id="PTHR47326:SF1">
    <property type="entry name" value="HTH PSQ-TYPE DOMAIN-CONTAINING PROTEIN"/>
    <property type="match status" value="1"/>
</dbReference>
<name>A0AAV8X7R9_9CUCU</name>
<accession>A0AAV8X7R9</accession>
<gene>
    <name evidence="1" type="ORF">NQ318_008666</name>
</gene>
<keyword evidence="2" id="KW-1185">Reference proteome</keyword>
<organism evidence="1 2">
    <name type="scientific">Aromia moschata</name>
    <dbReference type="NCBI Taxonomy" id="1265417"/>
    <lineage>
        <taxon>Eukaryota</taxon>
        <taxon>Metazoa</taxon>
        <taxon>Ecdysozoa</taxon>
        <taxon>Arthropoda</taxon>
        <taxon>Hexapoda</taxon>
        <taxon>Insecta</taxon>
        <taxon>Pterygota</taxon>
        <taxon>Neoptera</taxon>
        <taxon>Endopterygota</taxon>
        <taxon>Coleoptera</taxon>
        <taxon>Polyphaga</taxon>
        <taxon>Cucujiformia</taxon>
        <taxon>Chrysomeloidea</taxon>
        <taxon>Cerambycidae</taxon>
        <taxon>Cerambycinae</taxon>
        <taxon>Callichromatini</taxon>
        <taxon>Aromia</taxon>
    </lineage>
</organism>
<dbReference type="Proteomes" id="UP001162162">
    <property type="component" value="Unassembled WGS sequence"/>
</dbReference>
<protein>
    <submittedName>
        <fullName evidence="1">Uncharacterized protein</fullName>
    </submittedName>
</protein>
<comment type="caution">
    <text evidence="1">The sequence shown here is derived from an EMBL/GenBank/DDBJ whole genome shotgun (WGS) entry which is preliminary data.</text>
</comment>